<dbReference type="SUPFAM" id="SSF63817">
    <property type="entry name" value="Sortase"/>
    <property type="match status" value="1"/>
</dbReference>
<feature type="region of interest" description="Disordered" evidence="2">
    <location>
        <begin position="1"/>
        <end position="37"/>
    </location>
</feature>
<keyword evidence="1" id="KW-0378">Hydrolase</keyword>
<dbReference type="AlphaFoldDB" id="A0A0B5EYQ0"/>
<dbReference type="Pfam" id="PF04203">
    <property type="entry name" value="Sortase"/>
    <property type="match status" value="1"/>
</dbReference>
<accession>A0A0B5EYQ0</accession>
<reference evidence="3 4" key="1">
    <citation type="submission" date="2015-01" db="EMBL/GenBank/DDBJ databases">
        <title>Enhanced salinomycin production by adjusting the supply of polyketide extender units in Streptomyce albus DSM 41398.</title>
        <authorList>
            <person name="Lu C."/>
        </authorList>
    </citation>
    <scope>NUCLEOTIDE SEQUENCE [LARGE SCALE GENOMIC DNA]</scope>
    <source>
        <strain evidence="4">ATCC 21838 / DSM 41398 / FERM P-419 / JCM 4703 / NBRC 107858</strain>
    </source>
</reference>
<feature type="compositionally biased region" description="Pro residues" evidence="2">
    <location>
        <begin position="1"/>
        <end position="20"/>
    </location>
</feature>
<dbReference type="KEGG" id="sals:SLNWT_3400"/>
<proteinExistence type="predicted"/>
<evidence type="ECO:0000256" key="2">
    <source>
        <dbReference type="SAM" id="MobiDB-lite"/>
    </source>
</evidence>
<dbReference type="InterPro" id="IPR005754">
    <property type="entry name" value="Sortase"/>
</dbReference>
<evidence type="ECO:0000313" key="3">
    <source>
        <dbReference type="EMBL" id="AJE83776.1"/>
    </source>
</evidence>
<evidence type="ECO:0000313" key="4">
    <source>
        <dbReference type="Proteomes" id="UP000031523"/>
    </source>
</evidence>
<evidence type="ECO:0000256" key="1">
    <source>
        <dbReference type="ARBA" id="ARBA00022801"/>
    </source>
</evidence>
<dbReference type="InterPro" id="IPR042001">
    <property type="entry name" value="Sortase_F"/>
</dbReference>
<dbReference type="InterPro" id="IPR023365">
    <property type="entry name" value="Sortase_dom-sf"/>
</dbReference>
<sequence>MPDIPEQPEPPETPGAPETPGPSEAREPGPARRGPRRRLVLAPALALLAAGGGLLALGLRDQQPAPPEAVDKPGATVTVPGSPGGESGEPGARDPAPGRSSTAPEPEGKRTPPLPSSPPVRVSVPKLKVSSSLESLGLDGRRAMETPRDPARAGWYRPGPAPGAQGPAVIAGHVTWDGAPAVFFRLADLDPGDRVDVAREDGRTAEFTVERVARYTKATFPTIEVYRNLDHAGLRLITCGGTYSEADHRYADNVVVYARLTGSHS</sequence>
<dbReference type="Proteomes" id="UP000031523">
    <property type="component" value="Chromosome"/>
</dbReference>
<keyword evidence="4" id="KW-1185">Reference proteome</keyword>
<dbReference type="GO" id="GO:0016787">
    <property type="term" value="F:hydrolase activity"/>
    <property type="evidence" value="ECO:0007669"/>
    <property type="project" value="UniProtKB-KW"/>
</dbReference>
<dbReference type="NCBIfam" id="NF033748">
    <property type="entry name" value="class_F_sortase"/>
    <property type="match status" value="1"/>
</dbReference>
<name>A0A0B5EYQ0_STRA4</name>
<feature type="region of interest" description="Disordered" evidence="2">
    <location>
        <begin position="59"/>
        <end position="128"/>
    </location>
</feature>
<feature type="compositionally biased region" description="Low complexity" evidence="2">
    <location>
        <begin position="119"/>
        <end position="128"/>
    </location>
</feature>
<organism evidence="3 4">
    <name type="scientific">Streptomyces albus (strain ATCC 21838 / DSM 41398 / FERM P-419 / JCM 4703 / NBRC 107858)</name>
    <dbReference type="NCBI Taxonomy" id="1081613"/>
    <lineage>
        <taxon>Bacteria</taxon>
        <taxon>Bacillati</taxon>
        <taxon>Actinomycetota</taxon>
        <taxon>Actinomycetes</taxon>
        <taxon>Kitasatosporales</taxon>
        <taxon>Streptomycetaceae</taxon>
        <taxon>Streptomyces</taxon>
    </lineage>
</organism>
<protein>
    <submittedName>
        <fullName evidence="3">Peptidase C60 sortase A and B</fullName>
    </submittedName>
</protein>
<dbReference type="EMBL" id="CP010519">
    <property type="protein sequence ID" value="AJE83776.1"/>
    <property type="molecule type" value="Genomic_DNA"/>
</dbReference>
<gene>
    <name evidence="3" type="ORF">SLNWT_3400</name>
</gene>
<dbReference type="Gene3D" id="2.40.260.10">
    <property type="entry name" value="Sortase"/>
    <property type="match status" value="1"/>
</dbReference>
<dbReference type="CDD" id="cd05829">
    <property type="entry name" value="Sortase_F"/>
    <property type="match status" value="1"/>
</dbReference>